<evidence type="ECO:0000313" key="3">
    <source>
        <dbReference type="Proteomes" id="UP001500393"/>
    </source>
</evidence>
<gene>
    <name evidence="2" type="ORF">GCM10009789_78500</name>
</gene>
<feature type="compositionally biased region" description="Low complexity" evidence="1">
    <location>
        <begin position="76"/>
        <end position="107"/>
    </location>
</feature>
<feature type="region of interest" description="Disordered" evidence="1">
    <location>
        <begin position="18"/>
        <end position="107"/>
    </location>
</feature>
<name>A0ABN2ENI2_9ACTN</name>
<feature type="compositionally biased region" description="Polar residues" evidence="1">
    <location>
        <begin position="49"/>
        <end position="59"/>
    </location>
</feature>
<comment type="caution">
    <text evidence="2">The sequence shown here is derived from an EMBL/GenBank/DDBJ whole genome shotgun (WGS) entry which is preliminary data.</text>
</comment>
<accession>A0ABN2ENI2</accession>
<feature type="compositionally biased region" description="Polar residues" evidence="1">
    <location>
        <begin position="27"/>
        <end position="38"/>
    </location>
</feature>
<protein>
    <submittedName>
        <fullName evidence="2">Uncharacterized protein</fullName>
    </submittedName>
</protein>
<keyword evidence="3" id="KW-1185">Reference proteome</keyword>
<dbReference type="Proteomes" id="UP001500393">
    <property type="component" value="Unassembled WGS sequence"/>
</dbReference>
<organism evidence="2 3">
    <name type="scientific">Kribbella sancticallisti</name>
    <dbReference type="NCBI Taxonomy" id="460087"/>
    <lineage>
        <taxon>Bacteria</taxon>
        <taxon>Bacillati</taxon>
        <taxon>Actinomycetota</taxon>
        <taxon>Actinomycetes</taxon>
        <taxon>Propionibacteriales</taxon>
        <taxon>Kribbellaceae</taxon>
        <taxon>Kribbella</taxon>
    </lineage>
</organism>
<dbReference type="EMBL" id="BAAAOS010000063">
    <property type="protein sequence ID" value="GAA1612554.1"/>
    <property type="molecule type" value="Genomic_DNA"/>
</dbReference>
<evidence type="ECO:0000313" key="2">
    <source>
        <dbReference type="EMBL" id="GAA1612554.1"/>
    </source>
</evidence>
<proteinExistence type="predicted"/>
<reference evidence="2 3" key="1">
    <citation type="journal article" date="2019" name="Int. J. Syst. Evol. Microbiol.">
        <title>The Global Catalogue of Microorganisms (GCM) 10K type strain sequencing project: providing services to taxonomists for standard genome sequencing and annotation.</title>
        <authorList>
            <consortium name="The Broad Institute Genomics Platform"/>
            <consortium name="The Broad Institute Genome Sequencing Center for Infectious Disease"/>
            <person name="Wu L."/>
            <person name="Ma J."/>
        </authorList>
    </citation>
    <scope>NUCLEOTIDE SEQUENCE [LARGE SCALE GENOMIC DNA]</scope>
    <source>
        <strain evidence="2 3">JCM 14969</strain>
    </source>
</reference>
<evidence type="ECO:0000256" key="1">
    <source>
        <dbReference type="SAM" id="MobiDB-lite"/>
    </source>
</evidence>
<sequence length="176" mass="16751">MISPSNIRMVVVFPDPLGPRNPKTLPAGTSRSIASTATCPPRNRFVNPRVTTGNSTPEPTTAPEITLLGETEEAPGEFTGEAAEAEAAASSGASAAGAAAGATAEEAAGAVSEAPAAEAAAGATAGSASDASAGVEGGAGLGVGVGAGGMVGPESPGVGRVVSGVPWLRLIGGCWG</sequence>